<dbReference type="GO" id="GO:0016746">
    <property type="term" value="F:acyltransferase activity"/>
    <property type="evidence" value="ECO:0007669"/>
    <property type="project" value="UniProtKB-KW"/>
</dbReference>
<protein>
    <submittedName>
        <fullName evidence="4">GNAT family N-acetyltransferase</fullName>
        <ecNumber evidence="4">2.3.1.-</ecNumber>
    </submittedName>
</protein>
<accession>A0ABU2LM85</accession>
<dbReference type="Pfam" id="PF00583">
    <property type="entry name" value="Acetyltransf_1"/>
    <property type="match status" value="2"/>
</dbReference>
<dbReference type="EMBL" id="JAVREM010000008">
    <property type="protein sequence ID" value="MDT0318700.1"/>
    <property type="molecule type" value="Genomic_DNA"/>
</dbReference>
<proteinExistence type="predicted"/>
<name>A0ABU2LM85_9ACTN</name>
<evidence type="ECO:0000313" key="4">
    <source>
        <dbReference type="EMBL" id="MDT0318700.1"/>
    </source>
</evidence>
<dbReference type="SUPFAM" id="SSF55729">
    <property type="entry name" value="Acyl-CoA N-acyltransferases (Nat)"/>
    <property type="match status" value="2"/>
</dbReference>
<dbReference type="InterPro" id="IPR000182">
    <property type="entry name" value="GNAT_dom"/>
</dbReference>
<feature type="domain" description="N-acetyltransferase" evidence="3">
    <location>
        <begin position="164"/>
        <end position="307"/>
    </location>
</feature>
<evidence type="ECO:0000313" key="5">
    <source>
        <dbReference type="Proteomes" id="UP001183420"/>
    </source>
</evidence>
<dbReference type="Proteomes" id="UP001183420">
    <property type="component" value="Unassembled WGS sequence"/>
</dbReference>
<dbReference type="InterPro" id="IPR016181">
    <property type="entry name" value="Acyl_CoA_acyltransferase"/>
</dbReference>
<keyword evidence="5" id="KW-1185">Reference proteome</keyword>
<dbReference type="PANTHER" id="PTHR43877">
    <property type="entry name" value="AMINOALKYLPHOSPHONATE N-ACETYLTRANSFERASE-RELATED-RELATED"/>
    <property type="match status" value="1"/>
</dbReference>
<keyword evidence="2 4" id="KW-0012">Acyltransferase</keyword>
<organism evidence="4 5">
    <name type="scientific">Streptomyces millisiae</name>
    <dbReference type="NCBI Taxonomy" id="3075542"/>
    <lineage>
        <taxon>Bacteria</taxon>
        <taxon>Bacillati</taxon>
        <taxon>Actinomycetota</taxon>
        <taxon>Actinomycetes</taxon>
        <taxon>Kitasatosporales</taxon>
        <taxon>Streptomycetaceae</taxon>
        <taxon>Streptomyces</taxon>
    </lineage>
</organism>
<evidence type="ECO:0000256" key="2">
    <source>
        <dbReference type="ARBA" id="ARBA00023315"/>
    </source>
</evidence>
<dbReference type="Gene3D" id="3.40.630.30">
    <property type="match status" value="1"/>
</dbReference>
<comment type="caution">
    <text evidence="4">The sequence shown here is derived from an EMBL/GenBank/DDBJ whole genome shotgun (WGS) entry which is preliminary data.</text>
</comment>
<keyword evidence="1 4" id="KW-0808">Transferase</keyword>
<dbReference type="EC" id="2.3.1.-" evidence="4"/>
<dbReference type="InterPro" id="IPR050832">
    <property type="entry name" value="Bact_Acetyltransf"/>
</dbReference>
<dbReference type="PROSITE" id="PS51186">
    <property type="entry name" value="GNAT"/>
    <property type="match status" value="2"/>
</dbReference>
<dbReference type="RefSeq" id="WP_311597540.1">
    <property type="nucleotide sequence ID" value="NZ_JAVREM010000008.1"/>
</dbReference>
<sequence>MPALRRCRGTVDEYAAVAAVHRAAAERDGRDLHSVLEPLPDAEAVAALAGLDQRVVEADGRVVGHVFLTSWLEEDGTRVILHRGRLHPAYRGRGIGTTMLGWAERRAHALATTATTTVLGANAARAEPAATALLLDHGYAPALRLGEYRLPADAALPGTPSTEAEIRPVTDPTDHGRLWDLVELAYHGRPAIPVGTPAARRRFIDRAASMTWLAAWQGSELAGCAGLAHAPTPHLTELSVHPAFRRRGIGRALLLHALTHARRRHPANTDIRLWTNLAGPQRAYELYESVGFQLTEEFVRYRKPMPA</sequence>
<evidence type="ECO:0000256" key="1">
    <source>
        <dbReference type="ARBA" id="ARBA00022679"/>
    </source>
</evidence>
<dbReference type="CDD" id="cd04301">
    <property type="entry name" value="NAT_SF"/>
    <property type="match status" value="2"/>
</dbReference>
<dbReference type="PANTHER" id="PTHR43877:SF5">
    <property type="entry name" value="BLL8307 PROTEIN"/>
    <property type="match status" value="1"/>
</dbReference>
<evidence type="ECO:0000259" key="3">
    <source>
        <dbReference type="PROSITE" id="PS51186"/>
    </source>
</evidence>
<reference evidence="5" key="1">
    <citation type="submission" date="2023-07" db="EMBL/GenBank/DDBJ databases">
        <title>30 novel species of actinomycetes from the DSMZ collection.</title>
        <authorList>
            <person name="Nouioui I."/>
        </authorList>
    </citation>
    <scope>NUCLEOTIDE SEQUENCE [LARGE SCALE GENOMIC DNA]</scope>
    <source>
        <strain evidence="5">DSM 44918</strain>
    </source>
</reference>
<feature type="domain" description="N-acetyltransferase" evidence="3">
    <location>
        <begin position="2"/>
        <end position="163"/>
    </location>
</feature>
<gene>
    <name evidence="4" type="ORF">RNC47_10165</name>
</gene>